<dbReference type="Pfam" id="PF00565">
    <property type="entry name" value="SNase"/>
    <property type="match status" value="1"/>
</dbReference>
<dbReference type="AlphaFoldDB" id="A0A0M6YDA6"/>
<dbReference type="PROSITE" id="PS50830">
    <property type="entry name" value="TNASE_3"/>
    <property type="match status" value="1"/>
</dbReference>
<dbReference type="SUPFAM" id="SSF50199">
    <property type="entry name" value="Staphylococcal nuclease"/>
    <property type="match status" value="1"/>
</dbReference>
<accession>A0A0M6YDA6</accession>
<evidence type="ECO:0000259" key="2">
    <source>
        <dbReference type="PROSITE" id="PS50830"/>
    </source>
</evidence>
<dbReference type="EMBL" id="CXST01000006">
    <property type="protein sequence ID" value="CTQ47227.1"/>
    <property type="molecule type" value="Genomic_DNA"/>
</dbReference>
<feature type="domain" description="TNase-like" evidence="2">
    <location>
        <begin position="30"/>
        <end position="148"/>
    </location>
</feature>
<dbReference type="OrthoDB" id="9805504at2"/>
<dbReference type="PANTHER" id="PTHR12302:SF26">
    <property type="entry name" value="BLR1266 PROTEIN"/>
    <property type="match status" value="1"/>
</dbReference>
<evidence type="ECO:0000313" key="3">
    <source>
        <dbReference type="EMBL" id="CTQ47227.1"/>
    </source>
</evidence>
<dbReference type="InterPro" id="IPR016071">
    <property type="entry name" value="Staphylococal_nuclease_OB-fold"/>
</dbReference>
<dbReference type="InterPro" id="IPR035437">
    <property type="entry name" value="SNase_OB-fold_sf"/>
</dbReference>
<dbReference type="Gene3D" id="2.40.50.90">
    <property type="match status" value="1"/>
</dbReference>
<organism evidence="3 4">
    <name type="scientific">Roseibium aggregatum</name>
    <dbReference type="NCBI Taxonomy" id="187304"/>
    <lineage>
        <taxon>Bacteria</taxon>
        <taxon>Pseudomonadati</taxon>
        <taxon>Pseudomonadota</taxon>
        <taxon>Alphaproteobacteria</taxon>
        <taxon>Hyphomicrobiales</taxon>
        <taxon>Stappiaceae</taxon>
        <taxon>Roseibium</taxon>
    </lineage>
</organism>
<protein>
    <submittedName>
        <fullName evidence="3">Succinoglycan biosynthesis protein ExoI</fullName>
    </submittedName>
</protein>
<keyword evidence="1" id="KW-0732">Signal</keyword>
<keyword evidence="4" id="KW-1185">Reference proteome</keyword>
<name>A0A0M6YDA6_9HYPH</name>
<feature type="chain" id="PRO_5005807723" evidence="1">
    <location>
        <begin position="26"/>
        <end position="162"/>
    </location>
</feature>
<dbReference type="Proteomes" id="UP000048926">
    <property type="component" value="Unassembled WGS sequence"/>
</dbReference>
<evidence type="ECO:0000313" key="4">
    <source>
        <dbReference type="Proteomes" id="UP000048926"/>
    </source>
</evidence>
<dbReference type="RefSeq" id="WP_145903925.1">
    <property type="nucleotide sequence ID" value="NZ_CXST01000006.1"/>
</dbReference>
<evidence type="ECO:0000256" key="1">
    <source>
        <dbReference type="SAM" id="SignalP"/>
    </source>
</evidence>
<feature type="signal peptide" evidence="1">
    <location>
        <begin position="1"/>
        <end position="25"/>
    </location>
</feature>
<reference evidence="4" key="1">
    <citation type="submission" date="2015-07" db="EMBL/GenBank/DDBJ databases">
        <authorList>
            <person name="Rodrigo-Torres Lidia"/>
            <person name="Arahal R.David."/>
        </authorList>
    </citation>
    <scope>NUCLEOTIDE SEQUENCE [LARGE SCALE GENOMIC DNA]</scope>
    <source>
        <strain evidence="4">CECT 4801</strain>
    </source>
</reference>
<dbReference type="SMART" id="SM00318">
    <property type="entry name" value="SNc"/>
    <property type="match status" value="1"/>
</dbReference>
<dbReference type="PANTHER" id="PTHR12302">
    <property type="entry name" value="EBNA2 BINDING PROTEIN P100"/>
    <property type="match status" value="1"/>
</dbReference>
<gene>
    <name evidence="3" type="primary">exoI_1</name>
    <name evidence="3" type="ORF">LAL4801_05689</name>
</gene>
<proteinExistence type="predicted"/>
<sequence length="162" mass="18184">MSVRGVTRILIAAAMVAGTALPSSAAGRVRVVDGDTIHIGSEKYRLFGIDAPESGQKCIDIDLRTWDCGHAATESLKHIIGNRPPKCDNRGTDRYGRVLTECFMPGDHLSINERMVRDGAAWAYVRYSKKYVEAERKAKNERIGVWVAPNMPPWEWRKRKSK</sequence>